<evidence type="ECO:0000313" key="1">
    <source>
        <dbReference type="EMBL" id="KAK3605326.1"/>
    </source>
</evidence>
<organism evidence="1 2">
    <name type="scientific">Potamilus streckersoni</name>
    <dbReference type="NCBI Taxonomy" id="2493646"/>
    <lineage>
        <taxon>Eukaryota</taxon>
        <taxon>Metazoa</taxon>
        <taxon>Spiralia</taxon>
        <taxon>Lophotrochozoa</taxon>
        <taxon>Mollusca</taxon>
        <taxon>Bivalvia</taxon>
        <taxon>Autobranchia</taxon>
        <taxon>Heteroconchia</taxon>
        <taxon>Palaeoheterodonta</taxon>
        <taxon>Unionida</taxon>
        <taxon>Unionoidea</taxon>
        <taxon>Unionidae</taxon>
        <taxon>Ambleminae</taxon>
        <taxon>Lampsilini</taxon>
        <taxon>Potamilus</taxon>
    </lineage>
</organism>
<reference evidence="1" key="2">
    <citation type="journal article" date="2021" name="Genome Biol. Evol.">
        <title>Developing a high-quality reference genome for a parasitic bivalve with doubly uniparental inheritance (Bivalvia: Unionida).</title>
        <authorList>
            <person name="Smith C.H."/>
        </authorList>
    </citation>
    <scope>NUCLEOTIDE SEQUENCE</scope>
    <source>
        <strain evidence="1">CHS0354</strain>
        <tissue evidence="1">Mantle</tissue>
    </source>
</reference>
<proteinExistence type="predicted"/>
<reference evidence="1" key="3">
    <citation type="submission" date="2023-05" db="EMBL/GenBank/DDBJ databases">
        <authorList>
            <person name="Smith C.H."/>
        </authorList>
    </citation>
    <scope>NUCLEOTIDE SEQUENCE</scope>
    <source>
        <strain evidence="1">CHS0354</strain>
        <tissue evidence="1">Mantle</tissue>
    </source>
</reference>
<dbReference type="Proteomes" id="UP001195483">
    <property type="component" value="Unassembled WGS sequence"/>
</dbReference>
<gene>
    <name evidence="1" type="ORF">CHS0354_003973</name>
</gene>
<reference evidence="1" key="1">
    <citation type="journal article" date="2021" name="Genome Biol. Evol.">
        <title>A High-Quality Reference Genome for a Parasitic Bivalve with Doubly Uniparental Inheritance (Bivalvia: Unionida).</title>
        <authorList>
            <person name="Smith C.H."/>
        </authorList>
    </citation>
    <scope>NUCLEOTIDE SEQUENCE</scope>
    <source>
        <strain evidence="1">CHS0354</strain>
    </source>
</reference>
<accession>A0AAE0W8F2</accession>
<comment type="caution">
    <text evidence="1">The sequence shown here is derived from an EMBL/GenBank/DDBJ whole genome shotgun (WGS) entry which is preliminary data.</text>
</comment>
<sequence>MRLSRECEKCHFIDYLTVFDPNMHLARDELHLNRKGAYVLKTVMESFVVDLDVMQINSADKFVSSDMCHTVDTRMSYADVAKQFPPREKLQAMDNMQKKNHILMGKPFIPKFRWYKQYRVPVSRREKKIRAA</sequence>
<protein>
    <submittedName>
        <fullName evidence="1">Uncharacterized protein</fullName>
    </submittedName>
</protein>
<keyword evidence="2" id="KW-1185">Reference proteome</keyword>
<dbReference type="EMBL" id="JAEAOA010000308">
    <property type="protein sequence ID" value="KAK3605326.1"/>
    <property type="molecule type" value="Genomic_DNA"/>
</dbReference>
<evidence type="ECO:0000313" key="2">
    <source>
        <dbReference type="Proteomes" id="UP001195483"/>
    </source>
</evidence>
<name>A0AAE0W8F2_9BIVA</name>
<dbReference type="AlphaFoldDB" id="A0AAE0W8F2"/>